<comment type="caution">
    <text evidence="2">The sequence shown here is derived from an EMBL/GenBank/DDBJ whole genome shotgun (WGS) entry which is preliminary data.</text>
</comment>
<reference evidence="3" key="1">
    <citation type="submission" date="2013-11" db="EMBL/GenBank/DDBJ databases">
        <authorList>
            <person name="Hoang H.T."/>
            <person name="Killian M.L."/>
            <person name="Madson D.M."/>
            <person name="Arruda P.H.E."/>
            <person name="Sun D."/>
            <person name="Schwartz K.J."/>
            <person name="Yoon K."/>
        </authorList>
    </citation>
    <scope>NUCLEOTIDE SEQUENCE [LARGE SCALE GENOMIC DNA]</scope>
    <source>
        <strain evidence="3">CDK2</strain>
    </source>
</reference>
<evidence type="ECO:0000313" key="2">
    <source>
        <dbReference type="EMBL" id="KPN29473.1"/>
    </source>
</evidence>
<dbReference type="AlphaFoldDB" id="A0A0P7GVB9"/>
<dbReference type="EMBL" id="LGUC01000001">
    <property type="protein sequence ID" value="KPN29473.1"/>
    <property type="molecule type" value="Genomic_DNA"/>
</dbReference>
<organism evidence="2 3">
    <name type="scientific">Halolamina pelagica</name>
    <dbReference type="NCBI Taxonomy" id="699431"/>
    <lineage>
        <taxon>Archaea</taxon>
        <taxon>Methanobacteriati</taxon>
        <taxon>Methanobacteriota</taxon>
        <taxon>Stenosarchaea group</taxon>
        <taxon>Halobacteria</taxon>
        <taxon>Halobacteriales</taxon>
        <taxon>Haloferacaceae</taxon>
    </lineage>
</organism>
<dbReference type="Proteomes" id="UP000050535">
    <property type="component" value="Unassembled WGS sequence"/>
</dbReference>
<dbReference type="OrthoDB" id="376902at2157"/>
<keyword evidence="1" id="KW-0812">Transmembrane</keyword>
<feature type="transmembrane region" description="Helical" evidence="1">
    <location>
        <begin position="173"/>
        <end position="194"/>
    </location>
</feature>
<sequence length="195" mass="20830">MAVDGSLRAIDGTLTVPGLDGGALACTYALQKDRGFAHRSPVWVTLAEGERVRPLAVDDGSGRVRLDEDAVTVRRARLARRSYSIDLPEGEPVPDAVASFLAASGVDSPDRPGVDHRLRLAPLAPDNTVTAVGEYDRVTKAGDAFWGLSGDDVLLFPGERDAVRDRLLRRYKWLTGGGAVMTLVGVGYAAMLFVP</sequence>
<name>A0A0P7GVB9_9EURY</name>
<evidence type="ECO:0000313" key="3">
    <source>
        <dbReference type="Proteomes" id="UP000050535"/>
    </source>
</evidence>
<evidence type="ECO:0000256" key="1">
    <source>
        <dbReference type="SAM" id="Phobius"/>
    </source>
</evidence>
<dbReference type="RefSeq" id="WP_144427104.1">
    <property type="nucleotide sequence ID" value="NZ_LGUC01000001.1"/>
</dbReference>
<proteinExistence type="predicted"/>
<accession>A0A0P7GVB9</accession>
<keyword evidence="1" id="KW-1133">Transmembrane helix</keyword>
<keyword evidence="3" id="KW-1185">Reference proteome</keyword>
<protein>
    <submittedName>
        <fullName evidence="2">Uncharacterized protein</fullName>
    </submittedName>
</protein>
<keyword evidence="1" id="KW-0472">Membrane</keyword>
<gene>
    <name evidence="2" type="ORF">SY89_00186</name>
</gene>